<dbReference type="Pfam" id="PF05057">
    <property type="entry name" value="DUF676"/>
    <property type="match status" value="1"/>
</dbReference>
<protein>
    <recommendedName>
        <fullName evidence="1">DUF676 domain-containing protein</fullName>
    </recommendedName>
</protein>
<dbReference type="RefSeq" id="WP_201363398.1">
    <property type="nucleotide sequence ID" value="NZ_BNJJ01000010.1"/>
</dbReference>
<comment type="caution">
    <text evidence="2">The sequence shown here is derived from an EMBL/GenBank/DDBJ whole genome shotgun (WGS) entry which is preliminary data.</text>
</comment>
<proteinExistence type="predicted"/>
<evidence type="ECO:0000313" key="2">
    <source>
        <dbReference type="EMBL" id="GHO85755.1"/>
    </source>
</evidence>
<sequence length="393" mass="42782">MRHLKALFASPARFRVIFFLVALVCVVSVLWGANSSSGAAQARASAPATQKPHASTVGPMHVQLKEKAQTTAPRAMYNGTSVVFVHGLNGGDGLFGSAPNGSGTMPACDSYWRDAASFLAARWRGDFRQISYYNKEVKPDGSECASNGNEQNSISHYTADLHDPLYHVHCVSMANTNDGTNNESLDHLGCLFAWYLFYNFGQRNWSEILVGHSMGGLIIRHTMELAEQHMPWMPTTIGTVTDAITFNTPHNGVFGASLACANCTQGQEMNWNSGFMRDLSAHAQHPNSGGNTDWTVVGSHCDTLVGNSSLMMSANHKVWYEGSSSVACYNHGGAIHDPSTVQNAQASYCDTSNVFSNDCAFSDGHGQGPDWYYDDAYPHGLQEMFYALSSYAW</sequence>
<accession>A0ABQ3VJ01</accession>
<dbReference type="Gene3D" id="3.40.50.1820">
    <property type="entry name" value="alpha/beta hydrolase"/>
    <property type="match status" value="1"/>
</dbReference>
<feature type="domain" description="DUF676" evidence="1">
    <location>
        <begin position="209"/>
        <end position="259"/>
    </location>
</feature>
<gene>
    <name evidence="2" type="ORF">KSZ_37610</name>
</gene>
<evidence type="ECO:0000313" key="3">
    <source>
        <dbReference type="Proteomes" id="UP000635565"/>
    </source>
</evidence>
<name>A0ABQ3VJ01_9CHLR</name>
<dbReference type="EMBL" id="BNJJ01000010">
    <property type="protein sequence ID" value="GHO85755.1"/>
    <property type="molecule type" value="Genomic_DNA"/>
</dbReference>
<evidence type="ECO:0000259" key="1">
    <source>
        <dbReference type="Pfam" id="PF05057"/>
    </source>
</evidence>
<dbReference type="InterPro" id="IPR007751">
    <property type="entry name" value="DUF676_lipase-like"/>
</dbReference>
<keyword evidence="3" id="KW-1185">Reference proteome</keyword>
<dbReference type="Proteomes" id="UP000635565">
    <property type="component" value="Unassembled WGS sequence"/>
</dbReference>
<reference evidence="2 3" key="1">
    <citation type="journal article" date="2021" name="Int. J. Syst. Evol. Microbiol.">
        <title>Reticulibacter mediterranei gen. nov., sp. nov., within the new family Reticulibacteraceae fam. nov., and Ktedonospora formicarum gen. nov., sp. nov., Ktedonobacter robiniae sp. nov., Dictyobacter formicarum sp. nov. and Dictyobacter arantiisoli sp. nov., belonging to the class Ktedonobacteria.</title>
        <authorList>
            <person name="Yabe S."/>
            <person name="Zheng Y."/>
            <person name="Wang C.M."/>
            <person name="Sakai Y."/>
            <person name="Abe K."/>
            <person name="Yokota A."/>
            <person name="Donadio S."/>
            <person name="Cavaletti L."/>
            <person name="Monciardini P."/>
        </authorList>
    </citation>
    <scope>NUCLEOTIDE SEQUENCE [LARGE SCALE GENOMIC DNA]</scope>
    <source>
        <strain evidence="2 3">SOSP1-9</strain>
    </source>
</reference>
<dbReference type="SUPFAM" id="SSF53474">
    <property type="entry name" value="alpha/beta-Hydrolases"/>
    <property type="match status" value="1"/>
</dbReference>
<dbReference type="InterPro" id="IPR029058">
    <property type="entry name" value="AB_hydrolase_fold"/>
</dbReference>
<organism evidence="2 3">
    <name type="scientific">Dictyobacter formicarum</name>
    <dbReference type="NCBI Taxonomy" id="2778368"/>
    <lineage>
        <taxon>Bacteria</taxon>
        <taxon>Bacillati</taxon>
        <taxon>Chloroflexota</taxon>
        <taxon>Ktedonobacteria</taxon>
        <taxon>Ktedonobacterales</taxon>
        <taxon>Dictyobacteraceae</taxon>
        <taxon>Dictyobacter</taxon>
    </lineage>
</organism>